<dbReference type="PANTHER" id="PTHR34580">
    <property type="match status" value="1"/>
</dbReference>
<dbReference type="RefSeq" id="WP_344741635.1">
    <property type="nucleotide sequence ID" value="NZ_BAAAYR010000001.1"/>
</dbReference>
<organism evidence="5 6">
    <name type="scientific">Microlunatus spumicola</name>
    <dbReference type="NCBI Taxonomy" id="81499"/>
    <lineage>
        <taxon>Bacteria</taxon>
        <taxon>Bacillati</taxon>
        <taxon>Actinomycetota</taxon>
        <taxon>Actinomycetes</taxon>
        <taxon>Propionibacteriales</taxon>
        <taxon>Propionibacteriaceae</taxon>
        <taxon>Microlunatus</taxon>
    </lineage>
</organism>
<feature type="domain" description="HTH deoR-type" evidence="4">
    <location>
        <begin position="14"/>
        <end position="73"/>
    </location>
</feature>
<dbReference type="Pfam" id="PF13280">
    <property type="entry name" value="WYL"/>
    <property type="match status" value="1"/>
</dbReference>
<dbReference type="SUPFAM" id="SSF46785">
    <property type="entry name" value="Winged helix' DNA-binding domain"/>
    <property type="match status" value="1"/>
</dbReference>
<dbReference type="PROSITE" id="PS52050">
    <property type="entry name" value="WYL"/>
    <property type="match status" value="1"/>
</dbReference>
<evidence type="ECO:0000313" key="6">
    <source>
        <dbReference type="Proteomes" id="UP001500767"/>
    </source>
</evidence>
<dbReference type="Pfam" id="PF08279">
    <property type="entry name" value="HTH_11"/>
    <property type="match status" value="1"/>
</dbReference>
<keyword evidence="3" id="KW-0804">Transcription</keyword>
<dbReference type="InterPro" id="IPR036390">
    <property type="entry name" value="WH_DNA-bd_sf"/>
</dbReference>
<evidence type="ECO:0000313" key="5">
    <source>
        <dbReference type="EMBL" id="GAA3560444.1"/>
    </source>
</evidence>
<dbReference type="Gene3D" id="1.10.10.10">
    <property type="entry name" value="Winged helix-like DNA-binding domain superfamily/Winged helix DNA-binding domain"/>
    <property type="match status" value="1"/>
</dbReference>
<proteinExistence type="predicted"/>
<reference evidence="6" key="1">
    <citation type="journal article" date="2019" name="Int. J. Syst. Evol. Microbiol.">
        <title>The Global Catalogue of Microorganisms (GCM) 10K type strain sequencing project: providing services to taxonomists for standard genome sequencing and annotation.</title>
        <authorList>
            <consortium name="The Broad Institute Genomics Platform"/>
            <consortium name="The Broad Institute Genome Sequencing Center for Infectious Disease"/>
            <person name="Wu L."/>
            <person name="Ma J."/>
        </authorList>
    </citation>
    <scope>NUCLEOTIDE SEQUENCE [LARGE SCALE GENOMIC DNA]</scope>
    <source>
        <strain evidence="6">JCM 16540</strain>
    </source>
</reference>
<name>A0ABP6X819_9ACTN</name>
<keyword evidence="2" id="KW-0238">DNA-binding</keyword>
<keyword evidence="6" id="KW-1185">Reference proteome</keyword>
<dbReference type="Pfam" id="PF25583">
    <property type="entry name" value="WCX"/>
    <property type="match status" value="1"/>
</dbReference>
<dbReference type="InterPro" id="IPR028349">
    <property type="entry name" value="PafC-like"/>
</dbReference>
<dbReference type="InterPro" id="IPR001034">
    <property type="entry name" value="DeoR_HTH"/>
</dbReference>
<comment type="caution">
    <text evidence="5">The sequence shown here is derived from an EMBL/GenBank/DDBJ whole genome shotgun (WGS) entry which is preliminary data.</text>
</comment>
<evidence type="ECO:0000259" key="4">
    <source>
        <dbReference type="PROSITE" id="PS51000"/>
    </source>
</evidence>
<dbReference type="InterPro" id="IPR036388">
    <property type="entry name" value="WH-like_DNA-bd_sf"/>
</dbReference>
<dbReference type="PIRSF" id="PIRSF016838">
    <property type="entry name" value="PafC"/>
    <property type="match status" value="1"/>
</dbReference>
<evidence type="ECO:0000256" key="2">
    <source>
        <dbReference type="ARBA" id="ARBA00023125"/>
    </source>
</evidence>
<dbReference type="InterPro" id="IPR051534">
    <property type="entry name" value="CBASS_pafABC_assoc_protein"/>
</dbReference>
<gene>
    <name evidence="5" type="ORF">GCM10022197_14930</name>
</gene>
<dbReference type="InterPro" id="IPR057727">
    <property type="entry name" value="WCX_dom"/>
</dbReference>
<sequence length="328" mass="35435">MTATAMKMEDVPGPSSRMLTLLSLLQVHRDWPGDQLAERLEVSPRTIRRDVDRLRELGYRVDALRGPAGGYRLAAGSDLPPLLFDDDQAVAIALALAVAPASGADIADSAARALATVRHVLPARLRHRVDAVGAVTTAGEVRVDPDVLVALSESVQRRELLRFDYRPDGDDRPPRRVEPYAVVAHHGRWYLLAWDPERDDWRTYRADRIAPRSRTGVRFVPRAVPGGDPAAFVAARFKGSEADDAWPCVGSVTVSDEGATTLAPYLPPDAVVEASEPGRVRITLGSWSWTGLAGVVAAFVVDVRVEGPPPLRDAVAALADRLRAASSG</sequence>
<dbReference type="Proteomes" id="UP001500767">
    <property type="component" value="Unassembled WGS sequence"/>
</dbReference>
<protein>
    <submittedName>
        <fullName evidence="5">WYL domain-containing protein</fullName>
    </submittedName>
</protein>
<dbReference type="InterPro" id="IPR013196">
    <property type="entry name" value="HTH_11"/>
</dbReference>
<dbReference type="PANTHER" id="PTHR34580:SF3">
    <property type="entry name" value="PROTEIN PAFB"/>
    <property type="match status" value="1"/>
</dbReference>
<evidence type="ECO:0000256" key="3">
    <source>
        <dbReference type="ARBA" id="ARBA00023163"/>
    </source>
</evidence>
<evidence type="ECO:0000256" key="1">
    <source>
        <dbReference type="ARBA" id="ARBA00023015"/>
    </source>
</evidence>
<dbReference type="PROSITE" id="PS00894">
    <property type="entry name" value="HTH_DEOR_1"/>
    <property type="match status" value="1"/>
</dbReference>
<dbReference type="InterPro" id="IPR018356">
    <property type="entry name" value="Tscrpt_reg_HTH_DeoR_CS"/>
</dbReference>
<dbReference type="EMBL" id="BAAAYR010000001">
    <property type="protein sequence ID" value="GAA3560444.1"/>
    <property type="molecule type" value="Genomic_DNA"/>
</dbReference>
<dbReference type="PROSITE" id="PS51000">
    <property type="entry name" value="HTH_DEOR_2"/>
    <property type="match status" value="1"/>
</dbReference>
<accession>A0ABP6X819</accession>
<dbReference type="InterPro" id="IPR026881">
    <property type="entry name" value="WYL_dom"/>
</dbReference>
<keyword evidence="1" id="KW-0805">Transcription regulation</keyword>